<dbReference type="Proteomes" id="UP000464658">
    <property type="component" value="Chromosome"/>
</dbReference>
<protein>
    <recommendedName>
        <fullName evidence="4">Inhibitor I9 domain-containing protein</fullName>
    </recommendedName>
</protein>
<sequence length="98" mass="11043">MKVKFRKTAGYRLMSLLVIGTLTMTSFGMVQAKSTSTSYQEEAVSSKKTKAKISSRLMKQFQQEDKVTFLVKMKEQTNVKKKVAKDAGQRPKTEVNSS</sequence>
<keyword evidence="1" id="KW-0732">Signal</keyword>
<feature type="chain" id="PRO_5024998965" description="Inhibitor I9 domain-containing protein" evidence="1">
    <location>
        <begin position="33"/>
        <end position="98"/>
    </location>
</feature>
<gene>
    <name evidence="2" type="ORF">BsIDN1_27520</name>
</gene>
<name>A0A5S9MAE6_BACIA</name>
<organism evidence="2 3">
    <name type="scientific">Bacillus safensis</name>
    <dbReference type="NCBI Taxonomy" id="561879"/>
    <lineage>
        <taxon>Bacteria</taxon>
        <taxon>Bacillati</taxon>
        <taxon>Bacillota</taxon>
        <taxon>Bacilli</taxon>
        <taxon>Bacillales</taxon>
        <taxon>Bacillaceae</taxon>
        <taxon>Bacillus</taxon>
    </lineage>
</organism>
<evidence type="ECO:0000313" key="3">
    <source>
        <dbReference type="Proteomes" id="UP000464658"/>
    </source>
</evidence>
<dbReference type="AlphaFoldDB" id="A0A5S9MAE6"/>
<reference evidence="2 3" key="1">
    <citation type="submission" date="2019-12" db="EMBL/GenBank/DDBJ databases">
        <title>Full genome sequence of a Bacillus safensis strain isolated from commercially available natto in Indonesia.</title>
        <authorList>
            <person name="Yoshida M."/>
            <person name="Uomi M."/>
            <person name="Waturangi D."/>
            <person name="Ekaputri J.J."/>
            <person name="Setiamarga D.H.E."/>
        </authorList>
    </citation>
    <scope>NUCLEOTIDE SEQUENCE [LARGE SCALE GENOMIC DNA]</scope>
    <source>
        <strain evidence="2 3">IDN1</strain>
    </source>
</reference>
<accession>A0A5S9MAE6</accession>
<evidence type="ECO:0008006" key="4">
    <source>
        <dbReference type="Google" id="ProtNLM"/>
    </source>
</evidence>
<evidence type="ECO:0000313" key="2">
    <source>
        <dbReference type="EMBL" id="BBP89134.1"/>
    </source>
</evidence>
<dbReference type="EMBL" id="AP021906">
    <property type="protein sequence ID" value="BBP89134.1"/>
    <property type="molecule type" value="Genomic_DNA"/>
</dbReference>
<evidence type="ECO:0000256" key="1">
    <source>
        <dbReference type="SAM" id="SignalP"/>
    </source>
</evidence>
<feature type="signal peptide" evidence="1">
    <location>
        <begin position="1"/>
        <end position="32"/>
    </location>
</feature>
<proteinExistence type="predicted"/>